<feature type="region of interest" description="Disordered" evidence="1">
    <location>
        <begin position="1"/>
        <end position="23"/>
    </location>
</feature>
<feature type="compositionally biased region" description="Basic and acidic residues" evidence="1">
    <location>
        <begin position="252"/>
        <end position="263"/>
    </location>
</feature>
<evidence type="ECO:0000313" key="4">
    <source>
        <dbReference type="Proteomes" id="UP000284706"/>
    </source>
</evidence>
<accession>A0A409WEN0</accession>
<feature type="compositionally biased region" description="Polar residues" evidence="1">
    <location>
        <begin position="51"/>
        <end position="62"/>
    </location>
</feature>
<keyword evidence="4" id="KW-1185">Reference proteome</keyword>
<evidence type="ECO:0000256" key="1">
    <source>
        <dbReference type="SAM" id="MobiDB-lite"/>
    </source>
</evidence>
<name>A0A409WEN0_9AGAR</name>
<dbReference type="Proteomes" id="UP000284706">
    <property type="component" value="Unassembled WGS sequence"/>
</dbReference>
<organism evidence="3 4">
    <name type="scientific">Gymnopilus dilepis</name>
    <dbReference type="NCBI Taxonomy" id="231916"/>
    <lineage>
        <taxon>Eukaryota</taxon>
        <taxon>Fungi</taxon>
        <taxon>Dikarya</taxon>
        <taxon>Basidiomycota</taxon>
        <taxon>Agaricomycotina</taxon>
        <taxon>Agaricomycetes</taxon>
        <taxon>Agaricomycetidae</taxon>
        <taxon>Agaricales</taxon>
        <taxon>Agaricineae</taxon>
        <taxon>Hymenogastraceae</taxon>
        <taxon>Gymnopilus</taxon>
    </lineage>
</organism>
<dbReference type="EMBL" id="NHYE01005104">
    <property type="protein sequence ID" value="PPQ76920.1"/>
    <property type="molecule type" value="Genomic_DNA"/>
</dbReference>
<protein>
    <recommendedName>
        <fullName evidence="2">DUF6532 domain-containing protein</fullName>
    </recommendedName>
</protein>
<feature type="compositionally biased region" description="Polar residues" evidence="1">
    <location>
        <begin position="265"/>
        <end position="281"/>
    </location>
</feature>
<sequence length="599" mass="67411">MAKESQAVDNDDQSALKAYRRQNTRLIRLAEQEAEDRRLIAMSRVWLVATKGQQQKRPSSPTSASKHSKKKRKKSSKAPADGDVEEGDARDAKPRAHAKPSRKSTVNSESPSSSDSEDDSGSGGSEDDLPDPRSMTDEQIAQLLGGENPVIVQTDKSIDAHDEEPAFPDLFNIRDEDVDMVSLRSSSRASTRNSEPPTSEFAADSDGEEEVEPPTAKHKSKARSSVTSGNDAESDESDIELPRHRPVSSKQSKREEAFRREQPKVVSSESQTKKTNTTTVSLADKDSKKADEDDDAKWGPWARIVRNKRGKANLLDQHPTARLVLYKAIKNAELDILKKKAWPEQNTSREVYRREVLLAAAKQVIQGLDQDENEQRKRLEDIGRRVKGDSRFAAVLGDIVLDRQSHIRTPARSVAFRHIAGFELGVGDSCTEKVRALLPDDLYIYPGRWETEQVDENTSKPVWVIDRTKIYQNPGFMDSLKDAFFESRKDFGFKYIDEFKSSIEKRPEPELTIPIVALAATGYFAAIQAWESGRSREKAEKFEGELFNATFERHVSYLESVKETNLVAFHVIMSRLYNHATYVILSSTYYHLAYCNSLS</sequence>
<feature type="compositionally biased region" description="Basic residues" evidence="1">
    <location>
        <begin position="66"/>
        <end position="76"/>
    </location>
</feature>
<dbReference type="STRING" id="231916.A0A409WEN0"/>
<proteinExistence type="predicted"/>
<feature type="domain" description="DUF6532" evidence="2">
    <location>
        <begin position="328"/>
        <end position="560"/>
    </location>
</feature>
<comment type="caution">
    <text evidence="3">The sequence shown here is derived from an EMBL/GenBank/DDBJ whole genome shotgun (WGS) entry which is preliminary data.</text>
</comment>
<dbReference type="InterPro" id="IPR045341">
    <property type="entry name" value="DUF6532"/>
</dbReference>
<dbReference type="Pfam" id="PF20149">
    <property type="entry name" value="DUF6532"/>
    <property type="match status" value="1"/>
</dbReference>
<feature type="compositionally biased region" description="Polar residues" evidence="1">
    <location>
        <begin position="183"/>
        <end position="197"/>
    </location>
</feature>
<feature type="compositionally biased region" description="Acidic residues" evidence="1">
    <location>
        <begin position="203"/>
        <end position="212"/>
    </location>
</feature>
<gene>
    <name evidence="3" type="ORF">CVT26_001381</name>
</gene>
<dbReference type="AlphaFoldDB" id="A0A409WEN0"/>
<dbReference type="OrthoDB" id="3225557at2759"/>
<feature type="region of interest" description="Disordered" evidence="1">
    <location>
        <begin position="49"/>
        <end position="295"/>
    </location>
</feature>
<evidence type="ECO:0000313" key="3">
    <source>
        <dbReference type="EMBL" id="PPQ76920.1"/>
    </source>
</evidence>
<evidence type="ECO:0000259" key="2">
    <source>
        <dbReference type="Pfam" id="PF20149"/>
    </source>
</evidence>
<reference evidence="3 4" key="1">
    <citation type="journal article" date="2018" name="Evol. Lett.">
        <title>Horizontal gene cluster transfer increased hallucinogenic mushroom diversity.</title>
        <authorList>
            <person name="Reynolds H.T."/>
            <person name="Vijayakumar V."/>
            <person name="Gluck-Thaler E."/>
            <person name="Korotkin H.B."/>
            <person name="Matheny P.B."/>
            <person name="Slot J.C."/>
        </authorList>
    </citation>
    <scope>NUCLEOTIDE SEQUENCE [LARGE SCALE GENOMIC DNA]</scope>
    <source>
        <strain evidence="3 4">SRW20</strain>
    </source>
</reference>
<feature type="compositionally biased region" description="Acidic residues" evidence="1">
    <location>
        <begin position="115"/>
        <end position="129"/>
    </location>
</feature>
<dbReference type="InParanoid" id="A0A409WEN0"/>